<dbReference type="KEGG" id="ebm:SG0102_07700"/>
<gene>
    <name evidence="11" type="ORF">SG0102_07700</name>
</gene>
<name>A0A3G9J4Z0_9FIRM</name>
<evidence type="ECO:0000256" key="2">
    <source>
        <dbReference type="ARBA" id="ARBA00001946"/>
    </source>
</evidence>
<reference evidence="11 12" key="1">
    <citation type="submission" date="2018-11" db="EMBL/GenBank/DDBJ databases">
        <title>Novel Erysipelotrichaceae bacterium isolated from small intestine of a swine.</title>
        <authorList>
            <person name="Kim J.S."/>
            <person name="Choe H."/>
            <person name="Lee Y.R."/>
            <person name="Kim K.M."/>
            <person name="Park D.S."/>
        </authorList>
    </citation>
    <scope>NUCLEOTIDE SEQUENCE [LARGE SCALE GENOMIC DNA]</scope>
    <source>
        <strain evidence="11 12">SG0102</strain>
    </source>
</reference>
<evidence type="ECO:0000256" key="9">
    <source>
        <dbReference type="ARBA" id="ARBA00022842"/>
    </source>
</evidence>
<evidence type="ECO:0000256" key="3">
    <source>
        <dbReference type="ARBA" id="ARBA00005300"/>
    </source>
</evidence>
<dbReference type="AlphaFoldDB" id="A0A3G9J4Z0"/>
<dbReference type="FunFam" id="3.40.970.10:FF:000001">
    <property type="entry name" value="Ribonuclease H1"/>
    <property type="match status" value="1"/>
</dbReference>
<accession>A0A3G9J4Z0</accession>
<evidence type="ECO:0000256" key="5">
    <source>
        <dbReference type="ARBA" id="ARBA00022722"/>
    </source>
</evidence>
<protein>
    <recommendedName>
        <fullName evidence="4">ribonuclease H</fullName>
        <ecNumber evidence="4">3.1.26.4</ecNumber>
    </recommendedName>
</protein>
<keyword evidence="6" id="KW-0479">Metal-binding</keyword>
<dbReference type="GO" id="GO:0043137">
    <property type="term" value="P:DNA replication, removal of RNA primer"/>
    <property type="evidence" value="ECO:0007669"/>
    <property type="project" value="TreeGrafter"/>
</dbReference>
<evidence type="ECO:0000256" key="6">
    <source>
        <dbReference type="ARBA" id="ARBA00022723"/>
    </source>
</evidence>
<evidence type="ECO:0000256" key="8">
    <source>
        <dbReference type="ARBA" id="ARBA00022801"/>
    </source>
</evidence>
<dbReference type="Gene3D" id="3.40.970.10">
    <property type="entry name" value="Ribonuclease H1, N-terminal domain"/>
    <property type="match status" value="1"/>
</dbReference>
<dbReference type="GO" id="GO:0046872">
    <property type="term" value="F:metal ion binding"/>
    <property type="evidence" value="ECO:0007669"/>
    <property type="project" value="UniProtKB-KW"/>
</dbReference>
<evidence type="ECO:0000313" key="11">
    <source>
        <dbReference type="EMBL" id="BBH25836.1"/>
    </source>
</evidence>
<dbReference type="Proteomes" id="UP000268059">
    <property type="component" value="Chromosome"/>
</dbReference>
<evidence type="ECO:0000256" key="7">
    <source>
        <dbReference type="ARBA" id="ARBA00022759"/>
    </source>
</evidence>
<dbReference type="EC" id="3.1.26.4" evidence="4"/>
<dbReference type="RefSeq" id="WP_125118751.1">
    <property type="nucleotide sequence ID" value="NZ_AP019309.1"/>
</dbReference>
<dbReference type="InterPro" id="IPR002156">
    <property type="entry name" value="RNaseH_domain"/>
</dbReference>
<dbReference type="InParanoid" id="A0A3G9J4Z0"/>
<dbReference type="InterPro" id="IPR011320">
    <property type="entry name" value="RNase_H1_N"/>
</dbReference>
<feature type="domain" description="RNase H type-1" evidence="10">
    <location>
        <begin position="54"/>
        <end position="192"/>
    </location>
</feature>
<dbReference type="SUPFAM" id="SSF55658">
    <property type="entry name" value="L9 N-domain-like"/>
    <property type="match status" value="1"/>
</dbReference>
<keyword evidence="5" id="KW-0540">Nuclease</keyword>
<comment type="similarity">
    <text evidence="3">Belongs to the RNase H family.</text>
</comment>
<dbReference type="InterPro" id="IPR037056">
    <property type="entry name" value="RNase_H1_N_sf"/>
</dbReference>
<comment type="cofactor">
    <cofactor evidence="2">
        <name>Mg(2+)</name>
        <dbReference type="ChEBI" id="CHEBI:18420"/>
    </cofactor>
</comment>
<dbReference type="InterPro" id="IPR050092">
    <property type="entry name" value="RNase_H"/>
</dbReference>
<dbReference type="PANTHER" id="PTHR10642:SF26">
    <property type="entry name" value="RIBONUCLEASE H1"/>
    <property type="match status" value="1"/>
</dbReference>
<dbReference type="Gene3D" id="3.30.420.10">
    <property type="entry name" value="Ribonuclease H-like superfamily/Ribonuclease H"/>
    <property type="match status" value="1"/>
</dbReference>
<dbReference type="Pfam" id="PF00075">
    <property type="entry name" value="RNase_H"/>
    <property type="match status" value="1"/>
</dbReference>
<dbReference type="InterPro" id="IPR012337">
    <property type="entry name" value="RNaseH-like_sf"/>
</dbReference>
<dbReference type="PROSITE" id="PS50879">
    <property type="entry name" value="RNASE_H_1"/>
    <property type="match status" value="1"/>
</dbReference>
<dbReference type="GO" id="GO:0004523">
    <property type="term" value="F:RNA-DNA hybrid ribonuclease activity"/>
    <property type="evidence" value="ECO:0007669"/>
    <property type="project" value="UniProtKB-EC"/>
</dbReference>
<keyword evidence="12" id="KW-1185">Reference proteome</keyword>
<dbReference type="InterPro" id="IPR009027">
    <property type="entry name" value="Ribosomal_bL9/RNase_H1_N"/>
</dbReference>
<evidence type="ECO:0000313" key="12">
    <source>
        <dbReference type="Proteomes" id="UP000268059"/>
    </source>
</evidence>
<dbReference type="SUPFAM" id="SSF53098">
    <property type="entry name" value="Ribonuclease H-like"/>
    <property type="match status" value="1"/>
</dbReference>
<dbReference type="EMBL" id="AP019309">
    <property type="protein sequence ID" value="BBH25836.1"/>
    <property type="molecule type" value="Genomic_DNA"/>
</dbReference>
<dbReference type="OrthoDB" id="9811552at2"/>
<proteinExistence type="inferred from homology"/>
<organism evidence="11 12">
    <name type="scientific">Intestinibaculum porci</name>
    <dbReference type="NCBI Taxonomy" id="2487118"/>
    <lineage>
        <taxon>Bacteria</taxon>
        <taxon>Bacillati</taxon>
        <taxon>Bacillota</taxon>
        <taxon>Erysipelotrichia</taxon>
        <taxon>Erysipelotrichales</taxon>
        <taxon>Erysipelotrichaceae</taxon>
        <taxon>Intestinibaculum</taxon>
    </lineage>
</organism>
<keyword evidence="7" id="KW-0255">Endonuclease</keyword>
<evidence type="ECO:0000256" key="4">
    <source>
        <dbReference type="ARBA" id="ARBA00012180"/>
    </source>
</evidence>
<evidence type="ECO:0000256" key="1">
    <source>
        <dbReference type="ARBA" id="ARBA00000077"/>
    </source>
</evidence>
<sequence length="194" mass="21446">MKYYAVKKGRKTGIFTTWDDCKAQVNGYKGAVYKSFSTRSEAQAYLQAATQTKAPEGLVAYVDGSFNAKTHVYGYGCVIMEQGQVIKKIYGKGTHPDYVGMRNVAGEIFGSEVAIEYAIANGYQHISVYYDYMGIEKWANGSWQANKPGTKAYAAKIKEYKNHITIHFCKVLAHSGNTYNDMADALAKKAVGIV</sequence>
<dbReference type="Pfam" id="PF01693">
    <property type="entry name" value="Cauli_VI"/>
    <property type="match status" value="1"/>
</dbReference>
<evidence type="ECO:0000259" key="10">
    <source>
        <dbReference type="PROSITE" id="PS50879"/>
    </source>
</evidence>
<dbReference type="PANTHER" id="PTHR10642">
    <property type="entry name" value="RIBONUCLEASE H1"/>
    <property type="match status" value="1"/>
</dbReference>
<comment type="catalytic activity">
    <reaction evidence="1">
        <text>Endonucleolytic cleavage to 5'-phosphomonoester.</text>
        <dbReference type="EC" id="3.1.26.4"/>
    </reaction>
</comment>
<dbReference type="GO" id="GO:0003676">
    <property type="term" value="F:nucleic acid binding"/>
    <property type="evidence" value="ECO:0007669"/>
    <property type="project" value="InterPro"/>
</dbReference>
<dbReference type="InterPro" id="IPR036397">
    <property type="entry name" value="RNaseH_sf"/>
</dbReference>
<keyword evidence="8" id="KW-0378">Hydrolase</keyword>
<keyword evidence="9" id="KW-0460">Magnesium</keyword>
<dbReference type="CDD" id="cd09277">
    <property type="entry name" value="RNase_HI_bacteria_like"/>
    <property type="match status" value="1"/>
</dbReference>